<evidence type="ECO:0008006" key="3">
    <source>
        <dbReference type="Google" id="ProtNLM"/>
    </source>
</evidence>
<comment type="caution">
    <text evidence="1">The sequence shown here is derived from an EMBL/GenBank/DDBJ whole genome shotgun (WGS) entry which is preliminary data.</text>
</comment>
<dbReference type="Proteomes" id="UP001428817">
    <property type="component" value="Unassembled WGS sequence"/>
</dbReference>
<dbReference type="RefSeq" id="WP_221498154.1">
    <property type="nucleotide sequence ID" value="NZ_BAABJP010000008.1"/>
</dbReference>
<protein>
    <recommendedName>
        <fullName evidence="3">DUF1579 domain-containing protein</fullName>
    </recommendedName>
</protein>
<reference evidence="2" key="1">
    <citation type="journal article" date="2019" name="Int. J. Syst. Evol. Microbiol.">
        <title>The Global Catalogue of Microorganisms (GCM) 10K type strain sequencing project: providing services to taxonomists for standard genome sequencing and annotation.</title>
        <authorList>
            <consortium name="The Broad Institute Genomics Platform"/>
            <consortium name="The Broad Institute Genome Sequencing Center for Infectious Disease"/>
            <person name="Wu L."/>
            <person name="Ma J."/>
        </authorList>
    </citation>
    <scope>NUCLEOTIDE SEQUENCE [LARGE SCALE GENOMIC DNA]</scope>
    <source>
        <strain evidence="2">JCM 18303</strain>
    </source>
</reference>
<organism evidence="1 2">
    <name type="scientific">Pseudonocardia eucalypti</name>
    <dbReference type="NCBI Taxonomy" id="648755"/>
    <lineage>
        <taxon>Bacteria</taxon>
        <taxon>Bacillati</taxon>
        <taxon>Actinomycetota</taxon>
        <taxon>Actinomycetes</taxon>
        <taxon>Pseudonocardiales</taxon>
        <taxon>Pseudonocardiaceae</taxon>
        <taxon>Pseudonocardia</taxon>
    </lineage>
</organism>
<accession>A0ABP9PX56</accession>
<evidence type="ECO:0000313" key="2">
    <source>
        <dbReference type="Proteomes" id="UP001428817"/>
    </source>
</evidence>
<sequence length="177" mass="20055">MDAIFDDNALPRALHNEGPDPELAGELALFGQFVGSWELECVRYAPDGSQLSVMYGELRFGWVLGGRAVQDVWIVPGRGQPGEGKAPGFHGTTIRFYDPDLGAWRSTWIDPPNNRVRRFIGRPVDGGIELISDEGIEPTWRWRFRDITPDAFTWTSDRSTEEEPAWTHEVLMRAKRV</sequence>
<proteinExistence type="predicted"/>
<keyword evidence="2" id="KW-1185">Reference proteome</keyword>
<evidence type="ECO:0000313" key="1">
    <source>
        <dbReference type="EMBL" id="GAA5153633.1"/>
    </source>
</evidence>
<dbReference type="EMBL" id="BAABJP010000008">
    <property type="protein sequence ID" value="GAA5153633.1"/>
    <property type="molecule type" value="Genomic_DNA"/>
</dbReference>
<name>A0ABP9PX56_9PSEU</name>
<gene>
    <name evidence="1" type="ORF">GCM10023321_24190</name>
</gene>